<dbReference type="AlphaFoldDB" id="A0A858RRQ4"/>
<evidence type="ECO:0000256" key="5">
    <source>
        <dbReference type="SAM" id="Phobius"/>
    </source>
</evidence>
<evidence type="ECO:0000313" key="6">
    <source>
        <dbReference type="EMBL" id="QJE99234.1"/>
    </source>
</evidence>
<dbReference type="KEGG" id="luo:HHL09_09605"/>
<evidence type="ECO:0000256" key="1">
    <source>
        <dbReference type="ARBA" id="ARBA00004141"/>
    </source>
</evidence>
<feature type="transmembrane region" description="Helical" evidence="5">
    <location>
        <begin position="12"/>
        <end position="32"/>
    </location>
</feature>
<evidence type="ECO:0000256" key="3">
    <source>
        <dbReference type="ARBA" id="ARBA00022989"/>
    </source>
</evidence>
<keyword evidence="7" id="KW-1185">Reference proteome</keyword>
<feature type="transmembrane region" description="Helical" evidence="5">
    <location>
        <begin position="75"/>
        <end position="94"/>
    </location>
</feature>
<accession>A0A858RRQ4</accession>
<dbReference type="GO" id="GO:0016020">
    <property type="term" value="C:membrane"/>
    <property type="evidence" value="ECO:0007669"/>
    <property type="project" value="UniProtKB-SubCell"/>
</dbReference>
<sequence>MNPQSKSVKIAYWSTTGLFAALMGLSAVSYFANPALKAAFAHVGFPDYFRIELGAAKALGAIALLSPLPRWLKEWAYAGFFITLVSAFIAHANVDGLQGATFAPLVILALAATSYVFFRKRVA</sequence>
<name>A0A858RRQ4_9BACT</name>
<feature type="transmembrane region" description="Helical" evidence="5">
    <location>
        <begin position="100"/>
        <end position="118"/>
    </location>
</feature>
<dbReference type="PIRSF" id="PIRSF030066">
    <property type="entry name" value="UCP030066"/>
    <property type="match status" value="1"/>
</dbReference>
<dbReference type="Pfam" id="PF13564">
    <property type="entry name" value="DoxX_2"/>
    <property type="match status" value="1"/>
</dbReference>
<evidence type="ECO:0000256" key="2">
    <source>
        <dbReference type="ARBA" id="ARBA00022692"/>
    </source>
</evidence>
<reference evidence="6 7" key="1">
    <citation type="submission" date="2020-04" db="EMBL/GenBank/DDBJ databases">
        <title>Luteolibacter sp. G-1-1-1 isolated from soil.</title>
        <authorList>
            <person name="Dahal R.H."/>
        </authorList>
    </citation>
    <scope>NUCLEOTIDE SEQUENCE [LARGE SCALE GENOMIC DNA]</scope>
    <source>
        <strain evidence="6 7">G-1-1-1</strain>
    </source>
</reference>
<keyword evidence="3 5" id="KW-1133">Transmembrane helix</keyword>
<dbReference type="EMBL" id="CP051774">
    <property type="protein sequence ID" value="QJE99234.1"/>
    <property type="molecule type" value="Genomic_DNA"/>
</dbReference>
<protein>
    <submittedName>
        <fullName evidence="6">DoxX family protein</fullName>
    </submittedName>
</protein>
<proteinExistence type="predicted"/>
<comment type="subcellular location">
    <subcellularLocation>
        <location evidence="1">Membrane</location>
        <topology evidence="1">Multi-pass membrane protein</topology>
    </subcellularLocation>
</comment>
<dbReference type="Proteomes" id="UP000501812">
    <property type="component" value="Chromosome"/>
</dbReference>
<dbReference type="InterPro" id="IPR032808">
    <property type="entry name" value="DoxX"/>
</dbReference>
<evidence type="ECO:0000256" key="4">
    <source>
        <dbReference type="ARBA" id="ARBA00023136"/>
    </source>
</evidence>
<dbReference type="InterPro" id="IPR016944">
    <property type="entry name" value="UCP030066"/>
</dbReference>
<organism evidence="6 7">
    <name type="scientific">Luteolibacter luteus</name>
    <dbReference type="NCBI Taxonomy" id="2728835"/>
    <lineage>
        <taxon>Bacteria</taxon>
        <taxon>Pseudomonadati</taxon>
        <taxon>Verrucomicrobiota</taxon>
        <taxon>Verrucomicrobiia</taxon>
        <taxon>Verrucomicrobiales</taxon>
        <taxon>Verrucomicrobiaceae</taxon>
        <taxon>Luteolibacter</taxon>
    </lineage>
</organism>
<keyword evidence="2 5" id="KW-0812">Transmembrane</keyword>
<gene>
    <name evidence="6" type="ORF">HHL09_09605</name>
</gene>
<evidence type="ECO:0000313" key="7">
    <source>
        <dbReference type="Proteomes" id="UP000501812"/>
    </source>
</evidence>
<keyword evidence="4 5" id="KW-0472">Membrane</keyword>